<dbReference type="Proteomes" id="UP001381693">
    <property type="component" value="Unassembled WGS sequence"/>
</dbReference>
<accession>A0AAN8WLW3</accession>
<sequence>MVLQFLKGQPLHYISGKREFFIYLQQEPIPNSVFRYQCILQYSLFSKQEQIRLVVWFCYSTFHRGMKSFIFFYLFEIPFLGSNALFNMVSSISMHEQISISEKEFHSNFSSQNQE</sequence>
<name>A0AAN8WLW3_HALRR</name>
<protein>
    <submittedName>
        <fullName evidence="1">Uncharacterized protein</fullName>
    </submittedName>
</protein>
<evidence type="ECO:0000313" key="2">
    <source>
        <dbReference type="Proteomes" id="UP001381693"/>
    </source>
</evidence>
<keyword evidence="2" id="KW-1185">Reference proteome</keyword>
<gene>
    <name evidence="1" type="ORF">SK128_024356</name>
</gene>
<reference evidence="1 2" key="1">
    <citation type="submission" date="2023-11" db="EMBL/GenBank/DDBJ databases">
        <title>Halocaridina rubra genome assembly.</title>
        <authorList>
            <person name="Smith C."/>
        </authorList>
    </citation>
    <scope>NUCLEOTIDE SEQUENCE [LARGE SCALE GENOMIC DNA]</scope>
    <source>
        <strain evidence="1">EP-1</strain>
        <tissue evidence="1">Whole</tissue>
    </source>
</reference>
<dbReference type="EMBL" id="JAXCGZ010021250">
    <property type="protein sequence ID" value="KAK7055042.1"/>
    <property type="molecule type" value="Genomic_DNA"/>
</dbReference>
<proteinExistence type="predicted"/>
<dbReference type="AlphaFoldDB" id="A0AAN8WLW3"/>
<organism evidence="1 2">
    <name type="scientific">Halocaridina rubra</name>
    <name type="common">Hawaiian red shrimp</name>
    <dbReference type="NCBI Taxonomy" id="373956"/>
    <lineage>
        <taxon>Eukaryota</taxon>
        <taxon>Metazoa</taxon>
        <taxon>Ecdysozoa</taxon>
        <taxon>Arthropoda</taxon>
        <taxon>Crustacea</taxon>
        <taxon>Multicrustacea</taxon>
        <taxon>Malacostraca</taxon>
        <taxon>Eumalacostraca</taxon>
        <taxon>Eucarida</taxon>
        <taxon>Decapoda</taxon>
        <taxon>Pleocyemata</taxon>
        <taxon>Caridea</taxon>
        <taxon>Atyoidea</taxon>
        <taxon>Atyidae</taxon>
        <taxon>Halocaridina</taxon>
    </lineage>
</organism>
<evidence type="ECO:0000313" key="1">
    <source>
        <dbReference type="EMBL" id="KAK7055042.1"/>
    </source>
</evidence>
<comment type="caution">
    <text evidence="1">The sequence shown here is derived from an EMBL/GenBank/DDBJ whole genome shotgun (WGS) entry which is preliminary data.</text>
</comment>